<keyword evidence="7" id="KW-0547">Nucleotide-binding</keyword>
<gene>
    <name evidence="15" type="ORF">CANCADRAFT_82613</name>
</gene>
<dbReference type="PROSITE" id="PS51918">
    <property type="entry name" value="RADICAL_SAM"/>
    <property type="match status" value="1"/>
</dbReference>
<dbReference type="GO" id="GO:0046872">
    <property type="term" value="F:metal ion binding"/>
    <property type="evidence" value="ECO:0007669"/>
    <property type="project" value="UniProtKB-KW"/>
</dbReference>
<keyword evidence="16" id="KW-1185">Reference proteome</keyword>
<evidence type="ECO:0000256" key="12">
    <source>
        <dbReference type="ARBA" id="ARBA00023239"/>
    </source>
</evidence>
<dbReference type="GO" id="GO:0051539">
    <property type="term" value="F:4 iron, 4 sulfur cluster binding"/>
    <property type="evidence" value="ECO:0007669"/>
    <property type="project" value="UniProtKB-KW"/>
</dbReference>
<keyword evidence="8" id="KW-0408">Iron</keyword>
<dbReference type="CDD" id="cd21117">
    <property type="entry name" value="Twitch_MoaA"/>
    <property type="match status" value="1"/>
</dbReference>
<dbReference type="InterPro" id="IPR006638">
    <property type="entry name" value="Elp3/MiaA/NifB-like_rSAM"/>
</dbReference>
<dbReference type="GO" id="GO:0006777">
    <property type="term" value="P:Mo-molybdopterin cofactor biosynthetic process"/>
    <property type="evidence" value="ECO:0007669"/>
    <property type="project" value="UniProtKB-KW"/>
</dbReference>
<keyword evidence="12" id="KW-0456">Lyase</keyword>
<protein>
    <recommendedName>
        <fullName evidence="3">GTP 3',8-cyclase</fullName>
        <ecNumber evidence="3">4.1.99.22</ecNumber>
    </recommendedName>
</protein>
<keyword evidence="6" id="KW-0479">Metal-binding</keyword>
<evidence type="ECO:0000256" key="6">
    <source>
        <dbReference type="ARBA" id="ARBA00022723"/>
    </source>
</evidence>
<dbReference type="InterPro" id="IPR000385">
    <property type="entry name" value="MoaA_NifB_PqqE_Fe-S-bd_CS"/>
</dbReference>
<evidence type="ECO:0000256" key="2">
    <source>
        <dbReference type="ARBA" id="ARBA00005046"/>
    </source>
</evidence>
<dbReference type="UniPathway" id="UPA00344"/>
<dbReference type="GO" id="GO:0005525">
    <property type="term" value="F:GTP binding"/>
    <property type="evidence" value="ECO:0007669"/>
    <property type="project" value="UniProtKB-KW"/>
</dbReference>
<dbReference type="Proteomes" id="UP000095023">
    <property type="component" value="Unassembled WGS sequence"/>
</dbReference>
<evidence type="ECO:0000256" key="4">
    <source>
        <dbReference type="ARBA" id="ARBA00022485"/>
    </source>
</evidence>
<keyword evidence="4" id="KW-0004">4Fe-4S</keyword>
<dbReference type="SFLD" id="SFLDS00029">
    <property type="entry name" value="Radical_SAM"/>
    <property type="match status" value="1"/>
</dbReference>
<dbReference type="SUPFAM" id="SSF102114">
    <property type="entry name" value="Radical SAM enzymes"/>
    <property type="match status" value="1"/>
</dbReference>
<dbReference type="Pfam" id="PF04055">
    <property type="entry name" value="Radical_SAM"/>
    <property type="match status" value="1"/>
</dbReference>
<sequence length="396" mass="44607">MNVRRVSSSGHKWTFRPARRRLEWRRGIAQPAVEPVEKDKVLNSFAARRARIQNAKPFSEFLTDSFGRQHDYLRISISERCNLRCLYCMPEEGIDLTPSERLLTKDEIVTLAKLFVAEGVRKIRLTGGEPTVRKDVVELVEELGAIPGLQELCMTSNGIALHRKLPSMIAAGLTGLNISLDTLQEGKFMLLTRRNGLKAVLRSIDTALTHNIKSLKINNVVMAGQNEDEMTDFIDFTKDAPIEVRFIEYMPFDGNKWSEKKMFTYNEMLETLRSKYPDIRPLNHHHKPNEAERIPIGETARTWQIPGHQGRIGFITSMTKSFCGSCTRLRITADGNLKVCLFGPNEISLRDQLRAGASPDELRKVIGAAVQGKKASHAGVEELQATKNRPMILIGG</sequence>
<keyword evidence="5" id="KW-0949">S-adenosyl-L-methionine</keyword>
<dbReference type="EMBL" id="KV453841">
    <property type="protein sequence ID" value="ODV92140.1"/>
    <property type="molecule type" value="Genomic_DNA"/>
</dbReference>
<evidence type="ECO:0000256" key="5">
    <source>
        <dbReference type="ARBA" id="ARBA00022691"/>
    </source>
</evidence>
<dbReference type="InterPro" id="IPR013785">
    <property type="entry name" value="Aldolase_TIM"/>
</dbReference>
<dbReference type="PROSITE" id="PS01305">
    <property type="entry name" value="MOAA_NIFB_PQQE"/>
    <property type="match status" value="1"/>
</dbReference>
<dbReference type="PANTHER" id="PTHR22960:SF0">
    <property type="entry name" value="MOLYBDENUM COFACTOR BIOSYNTHESIS PROTEIN 1"/>
    <property type="match status" value="1"/>
</dbReference>
<dbReference type="SFLD" id="SFLDG01067">
    <property type="entry name" value="SPASM/twitch_domain_containing"/>
    <property type="match status" value="1"/>
</dbReference>
<evidence type="ECO:0000313" key="16">
    <source>
        <dbReference type="Proteomes" id="UP000095023"/>
    </source>
</evidence>
<organism evidence="15 16">
    <name type="scientific">Tortispora caseinolytica NRRL Y-17796</name>
    <dbReference type="NCBI Taxonomy" id="767744"/>
    <lineage>
        <taxon>Eukaryota</taxon>
        <taxon>Fungi</taxon>
        <taxon>Dikarya</taxon>
        <taxon>Ascomycota</taxon>
        <taxon>Saccharomycotina</taxon>
        <taxon>Trigonopsidomycetes</taxon>
        <taxon>Trigonopsidales</taxon>
        <taxon>Trigonopsidaceae</taxon>
        <taxon>Tortispora</taxon>
    </lineage>
</organism>
<dbReference type="InterPro" id="IPR050105">
    <property type="entry name" value="MoCo_biosynth_MoaA/MoaC"/>
</dbReference>
<dbReference type="InterPro" id="IPR040064">
    <property type="entry name" value="MoaA-like"/>
</dbReference>
<evidence type="ECO:0000256" key="11">
    <source>
        <dbReference type="ARBA" id="ARBA00023150"/>
    </source>
</evidence>
<dbReference type="InterPro" id="IPR007197">
    <property type="entry name" value="rSAM"/>
</dbReference>
<dbReference type="NCBIfam" id="TIGR02666">
    <property type="entry name" value="moaA"/>
    <property type="match status" value="1"/>
</dbReference>
<evidence type="ECO:0000256" key="9">
    <source>
        <dbReference type="ARBA" id="ARBA00023014"/>
    </source>
</evidence>
<evidence type="ECO:0000256" key="3">
    <source>
        <dbReference type="ARBA" id="ARBA00012167"/>
    </source>
</evidence>
<dbReference type="InterPro" id="IPR013483">
    <property type="entry name" value="MoaA"/>
</dbReference>
<dbReference type="AlphaFoldDB" id="A0A1E4TK58"/>
<keyword evidence="10" id="KW-0342">GTP-binding</keyword>
<comment type="catalytic activity">
    <reaction evidence="13">
        <text>GTP + AH2 + S-adenosyl-L-methionine = (8S)-3',8-cyclo-7,8-dihydroguanosine 5'-triphosphate + 5'-deoxyadenosine + L-methionine + A + H(+)</text>
        <dbReference type="Rhea" id="RHEA:49576"/>
        <dbReference type="ChEBI" id="CHEBI:13193"/>
        <dbReference type="ChEBI" id="CHEBI:15378"/>
        <dbReference type="ChEBI" id="CHEBI:17319"/>
        <dbReference type="ChEBI" id="CHEBI:17499"/>
        <dbReference type="ChEBI" id="CHEBI:37565"/>
        <dbReference type="ChEBI" id="CHEBI:57844"/>
        <dbReference type="ChEBI" id="CHEBI:59789"/>
        <dbReference type="ChEBI" id="CHEBI:131766"/>
        <dbReference type="EC" id="4.1.99.22"/>
    </reaction>
</comment>
<evidence type="ECO:0000313" key="15">
    <source>
        <dbReference type="EMBL" id="ODV92140.1"/>
    </source>
</evidence>
<name>A0A1E4TK58_9ASCO</name>
<evidence type="ECO:0000256" key="1">
    <source>
        <dbReference type="ARBA" id="ARBA00001966"/>
    </source>
</evidence>
<dbReference type="GO" id="GO:0061798">
    <property type="term" value="F:GTP 3',8'-cyclase activity"/>
    <property type="evidence" value="ECO:0007669"/>
    <property type="project" value="UniProtKB-EC"/>
</dbReference>
<dbReference type="InterPro" id="IPR010505">
    <property type="entry name" value="MoaA_twitch"/>
</dbReference>
<keyword evidence="11" id="KW-0501">Molybdenum cofactor biosynthesis</keyword>
<comment type="pathway">
    <text evidence="2">Cofactor biosynthesis; molybdopterin biosynthesis.</text>
</comment>
<dbReference type="SMART" id="SM00729">
    <property type="entry name" value="Elp3"/>
    <property type="match status" value="1"/>
</dbReference>
<dbReference type="HAMAP" id="MF_01225_B">
    <property type="entry name" value="MoaA_B"/>
    <property type="match status" value="1"/>
</dbReference>
<dbReference type="Pfam" id="PF06463">
    <property type="entry name" value="Mob_synth_C"/>
    <property type="match status" value="1"/>
</dbReference>
<dbReference type="EC" id="4.1.99.22" evidence="3"/>
<evidence type="ECO:0000256" key="7">
    <source>
        <dbReference type="ARBA" id="ARBA00022741"/>
    </source>
</evidence>
<dbReference type="OrthoDB" id="429626at2759"/>
<dbReference type="CDD" id="cd01335">
    <property type="entry name" value="Radical_SAM"/>
    <property type="match status" value="1"/>
</dbReference>
<comment type="cofactor">
    <cofactor evidence="1">
        <name>[4Fe-4S] cluster</name>
        <dbReference type="ChEBI" id="CHEBI:49883"/>
    </cofactor>
</comment>
<dbReference type="GO" id="GO:0061799">
    <property type="term" value="F:cyclic pyranopterin monophosphate synthase activity"/>
    <property type="evidence" value="ECO:0007669"/>
    <property type="project" value="TreeGrafter"/>
</dbReference>
<dbReference type="SFLD" id="SFLDG01383">
    <property type="entry name" value="cyclic_pyranopterin_phosphate"/>
    <property type="match status" value="1"/>
</dbReference>
<dbReference type="Gene3D" id="3.20.20.70">
    <property type="entry name" value="Aldolase class I"/>
    <property type="match status" value="1"/>
</dbReference>
<accession>A0A1E4TK58</accession>
<keyword evidence="9" id="KW-0411">Iron-sulfur</keyword>
<dbReference type="InterPro" id="IPR058240">
    <property type="entry name" value="rSAM_sf"/>
</dbReference>
<proteinExistence type="inferred from homology"/>
<evidence type="ECO:0000256" key="10">
    <source>
        <dbReference type="ARBA" id="ARBA00023134"/>
    </source>
</evidence>
<evidence type="ECO:0000259" key="14">
    <source>
        <dbReference type="PROSITE" id="PS51918"/>
    </source>
</evidence>
<evidence type="ECO:0000256" key="13">
    <source>
        <dbReference type="ARBA" id="ARBA00048697"/>
    </source>
</evidence>
<dbReference type="PANTHER" id="PTHR22960">
    <property type="entry name" value="MOLYBDOPTERIN COFACTOR SYNTHESIS PROTEIN A"/>
    <property type="match status" value="1"/>
</dbReference>
<reference evidence="16" key="1">
    <citation type="submission" date="2016-02" db="EMBL/GenBank/DDBJ databases">
        <title>Comparative genomics of biotechnologically important yeasts.</title>
        <authorList>
            <consortium name="DOE Joint Genome Institute"/>
            <person name="Riley R."/>
            <person name="Haridas S."/>
            <person name="Wolfe K.H."/>
            <person name="Lopes M.R."/>
            <person name="Hittinger C.T."/>
            <person name="Goker M."/>
            <person name="Salamov A."/>
            <person name="Wisecaver J."/>
            <person name="Long T.M."/>
            <person name="Aerts A.L."/>
            <person name="Barry K."/>
            <person name="Choi C."/>
            <person name="Clum A."/>
            <person name="Coughlan A.Y."/>
            <person name="Deshpande S."/>
            <person name="Douglass A.P."/>
            <person name="Hanson S.J."/>
            <person name="Klenk H.-P."/>
            <person name="Labutti K."/>
            <person name="Lapidus A."/>
            <person name="Lindquist E."/>
            <person name="Lipzen A."/>
            <person name="Meier-Kolthoff J.P."/>
            <person name="Ohm R.A."/>
            <person name="Otillar R.P."/>
            <person name="Pangilinan J."/>
            <person name="Peng Y."/>
            <person name="Rokas A."/>
            <person name="Rosa C.A."/>
            <person name="Scheuner C."/>
            <person name="Sibirny A.A."/>
            <person name="Slot J.C."/>
            <person name="Stielow J.B."/>
            <person name="Sun H."/>
            <person name="Kurtzman C.P."/>
            <person name="Blackwell M."/>
            <person name="Jeffries T.W."/>
            <person name="Grigoriev I.V."/>
        </authorList>
    </citation>
    <scope>NUCLEOTIDE SEQUENCE [LARGE SCALE GENOMIC DNA]</scope>
    <source>
        <strain evidence="16">NRRL Y-17796</strain>
    </source>
</reference>
<dbReference type="SFLD" id="SFLDG01386">
    <property type="entry name" value="main_SPASM_domain-containing"/>
    <property type="match status" value="1"/>
</dbReference>
<evidence type="ECO:0000256" key="8">
    <source>
        <dbReference type="ARBA" id="ARBA00023004"/>
    </source>
</evidence>
<feature type="domain" description="Radical SAM core" evidence="14">
    <location>
        <begin position="65"/>
        <end position="278"/>
    </location>
</feature>